<keyword evidence="9" id="KW-0539">Nucleus</keyword>
<evidence type="ECO:0000256" key="9">
    <source>
        <dbReference type="ARBA" id="ARBA00023242"/>
    </source>
</evidence>
<evidence type="ECO:0000256" key="10">
    <source>
        <dbReference type="SAM" id="Phobius"/>
    </source>
</evidence>
<feature type="transmembrane region" description="Helical" evidence="10">
    <location>
        <begin position="135"/>
        <end position="152"/>
    </location>
</feature>
<evidence type="ECO:0000256" key="5">
    <source>
        <dbReference type="ARBA" id="ARBA00022989"/>
    </source>
</evidence>
<keyword evidence="3" id="KW-0597">Phosphoprotein</keyword>
<protein>
    <submittedName>
        <fullName evidence="11">Uncharacterized protein</fullName>
    </submittedName>
</protein>
<accession>A0A0T6B7T8</accession>
<name>A0A0T6B7T8_9SCAR</name>
<keyword evidence="6" id="KW-0238">DNA-binding</keyword>
<evidence type="ECO:0000256" key="1">
    <source>
        <dbReference type="ARBA" id="ARBA00004473"/>
    </source>
</evidence>
<feature type="non-terminal residue" evidence="11">
    <location>
        <position position="1"/>
    </location>
</feature>
<keyword evidence="4 10" id="KW-0812">Transmembrane</keyword>
<dbReference type="GO" id="GO:0005789">
    <property type="term" value="C:endoplasmic reticulum membrane"/>
    <property type="evidence" value="ECO:0007669"/>
    <property type="project" value="TreeGrafter"/>
</dbReference>
<dbReference type="PANTHER" id="PTHR21257">
    <property type="entry name" value="DELTA(14)-STEROL REDUCTASE"/>
    <property type="match status" value="1"/>
</dbReference>
<gene>
    <name evidence="11" type="ORF">AMK59_4846</name>
</gene>
<dbReference type="Gene3D" id="1.20.120.1630">
    <property type="match status" value="1"/>
</dbReference>
<evidence type="ECO:0000313" key="12">
    <source>
        <dbReference type="Proteomes" id="UP000051574"/>
    </source>
</evidence>
<proteinExistence type="inferred from homology"/>
<comment type="similarity">
    <text evidence="2">Belongs to the ERG4/ERG24 family.</text>
</comment>
<dbReference type="GO" id="GO:0005637">
    <property type="term" value="C:nuclear inner membrane"/>
    <property type="evidence" value="ECO:0007669"/>
    <property type="project" value="UniProtKB-SubCell"/>
</dbReference>
<dbReference type="GO" id="GO:0050613">
    <property type="term" value="F:Delta14-sterol reductase activity"/>
    <property type="evidence" value="ECO:0007669"/>
    <property type="project" value="TreeGrafter"/>
</dbReference>
<reference evidence="11 12" key="1">
    <citation type="submission" date="2015-09" db="EMBL/GenBank/DDBJ databases">
        <title>Draft genome of the scarab beetle Oryctes borbonicus.</title>
        <authorList>
            <person name="Meyer J.M."/>
            <person name="Markov G.V."/>
            <person name="Baskaran P."/>
            <person name="Herrmann M."/>
            <person name="Sommer R.J."/>
            <person name="Roedelsperger C."/>
        </authorList>
    </citation>
    <scope>NUCLEOTIDE SEQUENCE [LARGE SCALE GENOMIC DNA]</scope>
    <source>
        <strain evidence="11">OB123</strain>
        <tissue evidence="11">Whole animal</tissue>
    </source>
</reference>
<keyword evidence="8" id="KW-0675">Receptor</keyword>
<evidence type="ECO:0000256" key="3">
    <source>
        <dbReference type="ARBA" id="ARBA00022553"/>
    </source>
</evidence>
<comment type="caution">
    <text evidence="11">The sequence shown here is derived from an EMBL/GenBank/DDBJ whole genome shotgun (WGS) entry which is preliminary data.</text>
</comment>
<dbReference type="Proteomes" id="UP000051574">
    <property type="component" value="Unassembled WGS sequence"/>
</dbReference>
<evidence type="ECO:0000256" key="4">
    <source>
        <dbReference type="ARBA" id="ARBA00022692"/>
    </source>
</evidence>
<dbReference type="AlphaFoldDB" id="A0A0T6B7T8"/>
<feature type="transmembrane region" description="Helical" evidence="10">
    <location>
        <begin position="64"/>
        <end position="83"/>
    </location>
</feature>
<dbReference type="GO" id="GO:0003677">
    <property type="term" value="F:DNA binding"/>
    <property type="evidence" value="ECO:0007669"/>
    <property type="project" value="UniProtKB-KW"/>
</dbReference>
<dbReference type="PROSITE" id="PS50244">
    <property type="entry name" value="S5A_REDUCTASE"/>
    <property type="match status" value="1"/>
</dbReference>
<keyword evidence="7 10" id="KW-0472">Membrane</keyword>
<evidence type="ECO:0000256" key="2">
    <source>
        <dbReference type="ARBA" id="ARBA00005402"/>
    </source>
</evidence>
<keyword evidence="5 10" id="KW-1133">Transmembrane helix</keyword>
<keyword evidence="12" id="KW-1185">Reference proteome</keyword>
<dbReference type="PANTHER" id="PTHR21257:SF55">
    <property type="entry name" value="DELTA(14)-STEROL REDUCTASE LBR"/>
    <property type="match status" value="1"/>
</dbReference>
<feature type="transmembrane region" description="Helical" evidence="10">
    <location>
        <begin position="20"/>
        <end position="43"/>
    </location>
</feature>
<dbReference type="OrthoDB" id="5326588at2759"/>
<dbReference type="Pfam" id="PF01222">
    <property type="entry name" value="ERG4_ERG24"/>
    <property type="match status" value="1"/>
</dbReference>
<feature type="transmembrane region" description="Helical" evidence="10">
    <location>
        <begin position="103"/>
        <end position="123"/>
    </location>
</feature>
<sequence length="264" mass="30775">SIVYNFFMGRQINPVILDIINVKIFLFRMAFVTLTLTTTTIVLKSLSLTSLLANISFGQFNYKSLNIDPTCLTLALMWYIYFFDGIFVLEKGLSTTFEMQYEGTGYLSCFIYFSLPSMCGMMIKYVYDYNVQLNPLLLVIAFLQFLVGYVIYSGSNRQKDTFRKNPYSPSVIHLEAIPTMQGKKIIVSGFWGFVRHPNYLGDIIIQLSFFYFVYNVPPGLICLMTIPTLMHRAKRDGFRCRQKYEAAWDRYCQRVRYMIVPKVY</sequence>
<evidence type="ECO:0000256" key="8">
    <source>
        <dbReference type="ARBA" id="ARBA00023170"/>
    </source>
</evidence>
<feature type="transmembrane region" description="Helical" evidence="10">
    <location>
        <begin position="203"/>
        <end position="226"/>
    </location>
</feature>
<evidence type="ECO:0000256" key="7">
    <source>
        <dbReference type="ARBA" id="ARBA00023136"/>
    </source>
</evidence>
<evidence type="ECO:0000256" key="6">
    <source>
        <dbReference type="ARBA" id="ARBA00023125"/>
    </source>
</evidence>
<comment type="subcellular location">
    <subcellularLocation>
        <location evidence="1">Nucleus inner membrane</location>
        <topology evidence="1">Multi-pass membrane protein</topology>
    </subcellularLocation>
</comment>
<dbReference type="EMBL" id="LJIG01009311">
    <property type="protein sequence ID" value="KRT83333.1"/>
    <property type="molecule type" value="Genomic_DNA"/>
</dbReference>
<dbReference type="InterPro" id="IPR001171">
    <property type="entry name" value="ERG24_DHCR-like"/>
</dbReference>
<organism evidence="11 12">
    <name type="scientific">Oryctes borbonicus</name>
    <dbReference type="NCBI Taxonomy" id="1629725"/>
    <lineage>
        <taxon>Eukaryota</taxon>
        <taxon>Metazoa</taxon>
        <taxon>Ecdysozoa</taxon>
        <taxon>Arthropoda</taxon>
        <taxon>Hexapoda</taxon>
        <taxon>Insecta</taxon>
        <taxon>Pterygota</taxon>
        <taxon>Neoptera</taxon>
        <taxon>Endopterygota</taxon>
        <taxon>Coleoptera</taxon>
        <taxon>Polyphaga</taxon>
        <taxon>Scarabaeiformia</taxon>
        <taxon>Scarabaeidae</taxon>
        <taxon>Dynastinae</taxon>
        <taxon>Oryctes</taxon>
    </lineage>
</organism>
<dbReference type="GO" id="GO:0006695">
    <property type="term" value="P:cholesterol biosynthetic process"/>
    <property type="evidence" value="ECO:0007669"/>
    <property type="project" value="TreeGrafter"/>
</dbReference>
<evidence type="ECO:0000313" key="11">
    <source>
        <dbReference type="EMBL" id="KRT83333.1"/>
    </source>
</evidence>